<comment type="caution">
    <text evidence="3">The sequence shown here is derived from an EMBL/GenBank/DDBJ whole genome shotgun (WGS) entry which is preliminary data.</text>
</comment>
<reference evidence="3 4" key="1">
    <citation type="submission" date="2024-06" db="EMBL/GenBank/DDBJ databases">
        <authorList>
            <person name="Kraege A."/>
            <person name="Thomma B."/>
        </authorList>
    </citation>
    <scope>NUCLEOTIDE SEQUENCE [LARGE SCALE GENOMIC DNA]</scope>
</reference>
<keyword evidence="2" id="KW-0732">Signal</keyword>
<accession>A0ABP1GE57</accession>
<evidence type="ECO:0000313" key="4">
    <source>
        <dbReference type="Proteomes" id="UP001497392"/>
    </source>
</evidence>
<protein>
    <submittedName>
        <fullName evidence="3">G12925 protein</fullName>
    </submittedName>
</protein>
<keyword evidence="4" id="KW-1185">Reference proteome</keyword>
<dbReference type="Proteomes" id="UP001497392">
    <property type="component" value="Unassembled WGS sequence"/>
</dbReference>
<name>A0ABP1GE57_9CHLO</name>
<organism evidence="3 4">
    <name type="scientific">Coccomyxa viridis</name>
    <dbReference type="NCBI Taxonomy" id="1274662"/>
    <lineage>
        <taxon>Eukaryota</taxon>
        <taxon>Viridiplantae</taxon>
        <taxon>Chlorophyta</taxon>
        <taxon>core chlorophytes</taxon>
        <taxon>Trebouxiophyceae</taxon>
        <taxon>Trebouxiophyceae incertae sedis</taxon>
        <taxon>Coccomyxaceae</taxon>
        <taxon>Coccomyxa</taxon>
    </lineage>
</organism>
<gene>
    <name evidence="3" type="primary">g12925</name>
    <name evidence="3" type="ORF">VP750_LOCUS11476</name>
</gene>
<evidence type="ECO:0000256" key="1">
    <source>
        <dbReference type="SAM" id="MobiDB-lite"/>
    </source>
</evidence>
<proteinExistence type="predicted"/>
<feature type="chain" id="PRO_5045824300" evidence="2">
    <location>
        <begin position="18"/>
        <end position="288"/>
    </location>
</feature>
<evidence type="ECO:0000256" key="2">
    <source>
        <dbReference type="SAM" id="SignalP"/>
    </source>
</evidence>
<dbReference type="PRINTS" id="PR01217">
    <property type="entry name" value="PRICHEXTENSN"/>
</dbReference>
<sequence length="288" mass="29204">MLIGASVLLLLVVGARAQALPVTPANVGEAPGPARPYEPALWGSPVQAPRAGPDGVISFKQAKPNQEATGQYTDVSQGGTLDAADIAAEPLQATASPPPRPPPPPARPPPPPPKPSPPPPVRSPPPPPKSPSPPPPARPPPPPPPPPPNVLGCVTQAFSASNGANTAVNTVGSFSFTGWLYDVQVQSGFRAVYRLNDAATFKVTAANGVTLCGLSLASYSTGGSATITATTLTGVAAPPAVSNTLIPAYPSSGLITFNQAQWTSITSVTINTAGLGGPDLFYISYIKL</sequence>
<dbReference type="EMBL" id="CAXHTA020000021">
    <property type="protein sequence ID" value="CAL5229570.1"/>
    <property type="molecule type" value="Genomic_DNA"/>
</dbReference>
<feature type="compositionally biased region" description="Pro residues" evidence="1">
    <location>
        <begin position="96"/>
        <end position="149"/>
    </location>
</feature>
<feature type="region of interest" description="Disordered" evidence="1">
    <location>
        <begin position="92"/>
        <end position="151"/>
    </location>
</feature>
<feature type="signal peptide" evidence="2">
    <location>
        <begin position="1"/>
        <end position="17"/>
    </location>
</feature>
<feature type="region of interest" description="Disordered" evidence="1">
    <location>
        <begin position="36"/>
        <end position="58"/>
    </location>
</feature>
<evidence type="ECO:0000313" key="3">
    <source>
        <dbReference type="EMBL" id="CAL5229570.1"/>
    </source>
</evidence>